<evidence type="ECO:0000256" key="4">
    <source>
        <dbReference type="SAM" id="Phobius"/>
    </source>
</evidence>
<dbReference type="InterPro" id="IPR041916">
    <property type="entry name" value="Anti_sigma_zinc_sf"/>
</dbReference>
<keyword evidence="4" id="KW-0812">Transmembrane</keyword>
<keyword evidence="1" id="KW-0805">Transcription regulation</keyword>
<evidence type="ECO:0000256" key="3">
    <source>
        <dbReference type="SAM" id="MobiDB-lite"/>
    </source>
</evidence>
<organism evidence="6 7">
    <name type="scientific">Luteococcus japonicus LSP_Lj1</name>
    <dbReference type="NCBI Taxonomy" id="1255658"/>
    <lineage>
        <taxon>Bacteria</taxon>
        <taxon>Bacillati</taxon>
        <taxon>Actinomycetota</taxon>
        <taxon>Actinomycetes</taxon>
        <taxon>Propionibacteriales</taxon>
        <taxon>Propionibacteriaceae</taxon>
        <taxon>Luteococcus</taxon>
    </lineage>
</organism>
<proteinExistence type="predicted"/>
<dbReference type="InterPro" id="IPR027383">
    <property type="entry name" value="Znf_put"/>
</dbReference>
<dbReference type="STRING" id="1255658.FM114_14320"/>
<protein>
    <recommendedName>
        <fullName evidence="5">Putative zinc-finger domain-containing protein</fullName>
    </recommendedName>
</protein>
<dbReference type="RefSeq" id="WP_094765816.1">
    <property type="nucleotide sequence ID" value="NZ_FUKQ01000052.1"/>
</dbReference>
<accession>A0A1R4KGJ7</accession>
<dbReference type="AlphaFoldDB" id="A0A1R4KGJ7"/>
<keyword evidence="4" id="KW-0472">Membrane</keyword>
<dbReference type="EMBL" id="FUKQ01000052">
    <property type="protein sequence ID" value="SJN43441.1"/>
    <property type="molecule type" value="Genomic_DNA"/>
</dbReference>
<gene>
    <name evidence="6" type="ORF">FM114_14320</name>
</gene>
<evidence type="ECO:0000313" key="6">
    <source>
        <dbReference type="EMBL" id="SJN43441.1"/>
    </source>
</evidence>
<feature type="transmembrane region" description="Helical" evidence="4">
    <location>
        <begin position="105"/>
        <end position="127"/>
    </location>
</feature>
<dbReference type="Proteomes" id="UP000188342">
    <property type="component" value="Unassembled WGS sequence"/>
</dbReference>
<dbReference type="Pfam" id="PF13490">
    <property type="entry name" value="zf-HC2"/>
    <property type="match status" value="1"/>
</dbReference>
<feature type="region of interest" description="Disordered" evidence="3">
    <location>
        <begin position="246"/>
        <end position="273"/>
    </location>
</feature>
<keyword evidence="2" id="KW-0804">Transcription</keyword>
<dbReference type="OrthoDB" id="3743969at2"/>
<evidence type="ECO:0000259" key="5">
    <source>
        <dbReference type="Pfam" id="PF13490"/>
    </source>
</evidence>
<keyword evidence="4" id="KW-1133">Transmembrane helix</keyword>
<keyword evidence="7" id="KW-1185">Reference proteome</keyword>
<reference evidence="6 7" key="1">
    <citation type="submission" date="2017-02" db="EMBL/GenBank/DDBJ databases">
        <authorList>
            <person name="Peterson S.W."/>
        </authorList>
    </citation>
    <scope>NUCLEOTIDE SEQUENCE [LARGE SCALE GENOMIC DNA]</scope>
    <source>
        <strain evidence="6 7">LSP_Lj1</strain>
    </source>
</reference>
<dbReference type="Gene3D" id="1.10.10.1320">
    <property type="entry name" value="Anti-sigma factor, zinc-finger domain"/>
    <property type="match status" value="1"/>
</dbReference>
<evidence type="ECO:0000256" key="2">
    <source>
        <dbReference type="ARBA" id="ARBA00023163"/>
    </source>
</evidence>
<name>A0A1R4KGJ7_9ACTN</name>
<sequence length="273" mass="28922">MARLTCASCRADLTAYVDQALPFDRREAVATHLLGCPPCREELAGLNDLRRLLGGSAAQAPASVPGSLSDRLVAIAGDDARCELWLCPERDGNLPSLRRRRRVQALALSTMTACGLLGAVGSAWLMAPQLPTLAPSDVETLATGLPVRASSASSSHVTDCPGGFTCPEAMAGMSLLAREVDSVAAPTRVTSTYGADGNRLVVTQRIGRLEGQQREEARLRVWQSGPTVFCVKGSTAFHTALATQNLPHEQESSGGGLQRIRRGFETLTGSRGR</sequence>
<evidence type="ECO:0000256" key="1">
    <source>
        <dbReference type="ARBA" id="ARBA00023015"/>
    </source>
</evidence>
<feature type="domain" description="Putative zinc-finger" evidence="5">
    <location>
        <begin position="6"/>
        <end position="40"/>
    </location>
</feature>
<evidence type="ECO:0000313" key="7">
    <source>
        <dbReference type="Proteomes" id="UP000188342"/>
    </source>
</evidence>